<proteinExistence type="predicted"/>
<organism evidence="1">
    <name type="scientific">Myoviridae sp. ct1IL4</name>
    <dbReference type="NCBI Taxonomy" id="2825019"/>
    <lineage>
        <taxon>Viruses</taxon>
        <taxon>Duplodnaviria</taxon>
        <taxon>Heunggongvirae</taxon>
        <taxon>Uroviricota</taxon>
        <taxon>Caudoviricetes</taxon>
    </lineage>
</organism>
<sequence>MNTTIARQMGLVPSVSQCIKDAEGSAELIKERIPRLRSRIAKRQSERSLEFFEAVAYHLKRLQKLDGKTTSNDK</sequence>
<name>A0A8S5Q6B7_9CAUD</name>
<dbReference type="EMBL" id="BK015596">
    <property type="protein sequence ID" value="DAE14910.1"/>
    <property type="molecule type" value="Genomic_DNA"/>
</dbReference>
<protein>
    <submittedName>
        <fullName evidence="1">Uncharacterized protein</fullName>
    </submittedName>
</protein>
<reference evidence="1" key="1">
    <citation type="journal article" date="2021" name="Proc. Natl. Acad. Sci. U.S.A.">
        <title>A Catalog of Tens of Thousands of Viruses from Human Metagenomes Reveals Hidden Associations with Chronic Diseases.</title>
        <authorList>
            <person name="Tisza M.J."/>
            <person name="Buck C.B."/>
        </authorList>
    </citation>
    <scope>NUCLEOTIDE SEQUENCE</scope>
    <source>
        <strain evidence="1">Ct1IL4</strain>
    </source>
</reference>
<evidence type="ECO:0000313" key="1">
    <source>
        <dbReference type="EMBL" id="DAE14910.1"/>
    </source>
</evidence>
<accession>A0A8S5Q6B7</accession>